<comment type="caution">
    <text evidence="11">The sequence shown here is derived from an EMBL/GenBank/DDBJ whole genome shotgun (WGS) entry which is preliminary data.</text>
</comment>
<dbReference type="InterPro" id="IPR023827">
    <property type="entry name" value="Peptidase_S8_Asp-AS"/>
</dbReference>
<keyword evidence="12" id="KW-1185">Reference proteome</keyword>
<evidence type="ECO:0000256" key="1">
    <source>
        <dbReference type="ARBA" id="ARBA00011073"/>
    </source>
</evidence>
<dbReference type="Gene3D" id="2.60.40.10">
    <property type="entry name" value="Immunoglobulins"/>
    <property type="match status" value="1"/>
</dbReference>
<feature type="active site" description="Charge relay system" evidence="5 6">
    <location>
        <position position="268"/>
    </location>
</feature>
<dbReference type="PROSITE" id="PS00138">
    <property type="entry name" value="SUBTILASE_SER"/>
    <property type="match status" value="1"/>
</dbReference>
<dbReference type="AlphaFoldDB" id="A0A917X014"/>
<evidence type="ECO:0000313" key="11">
    <source>
        <dbReference type="EMBL" id="GGM45087.1"/>
    </source>
</evidence>
<dbReference type="RefSeq" id="WP_189045058.1">
    <property type="nucleotide sequence ID" value="NZ_BMNB01000013.1"/>
</dbReference>
<evidence type="ECO:0000259" key="10">
    <source>
        <dbReference type="Pfam" id="PF00082"/>
    </source>
</evidence>
<dbReference type="PROSITE" id="PS51892">
    <property type="entry name" value="SUBTILASE"/>
    <property type="match status" value="1"/>
</dbReference>
<feature type="active site" description="Charge relay system" evidence="5 6">
    <location>
        <position position="236"/>
    </location>
</feature>
<evidence type="ECO:0000256" key="4">
    <source>
        <dbReference type="ARBA" id="ARBA00022825"/>
    </source>
</evidence>
<feature type="signal peptide" evidence="9">
    <location>
        <begin position="1"/>
        <end position="26"/>
    </location>
</feature>
<keyword evidence="2 6" id="KW-0645">Protease</keyword>
<reference evidence="11" key="1">
    <citation type="journal article" date="2014" name="Int. J. Syst. Evol. Microbiol.">
        <title>Complete genome sequence of Corynebacterium casei LMG S-19264T (=DSM 44701T), isolated from a smear-ripened cheese.</title>
        <authorList>
            <consortium name="US DOE Joint Genome Institute (JGI-PGF)"/>
            <person name="Walter F."/>
            <person name="Albersmeier A."/>
            <person name="Kalinowski J."/>
            <person name="Ruckert C."/>
        </authorList>
    </citation>
    <scope>NUCLEOTIDE SEQUENCE</scope>
    <source>
        <strain evidence="11">CGMCC 4.7312</strain>
    </source>
</reference>
<evidence type="ECO:0000256" key="6">
    <source>
        <dbReference type="PROSITE-ProRule" id="PRU01240"/>
    </source>
</evidence>
<dbReference type="SUPFAM" id="SSF81296">
    <property type="entry name" value="E set domains"/>
    <property type="match status" value="1"/>
</dbReference>
<keyword evidence="3 6" id="KW-0378">Hydrolase</keyword>
<feature type="active site" description="Charge relay system" evidence="5 6">
    <location>
        <position position="443"/>
    </location>
</feature>
<reference evidence="11" key="2">
    <citation type="submission" date="2020-09" db="EMBL/GenBank/DDBJ databases">
        <authorList>
            <person name="Sun Q."/>
            <person name="Zhou Y."/>
        </authorList>
    </citation>
    <scope>NUCLEOTIDE SEQUENCE</scope>
    <source>
        <strain evidence="11">CGMCC 4.7312</strain>
    </source>
</reference>
<accession>A0A917X014</accession>
<dbReference type="Proteomes" id="UP000608890">
    <property type="component" value="Unassembled WGS sequence"/>
</dbReference>
<dbReference type="InterPro" id="IPR014756">
    <property type="entry name" value="Ig_E-set"/>
</dbReference>
<dbReference type="PANTHER" id="PTHR43399:SF4">
    <property type="entry name" value="CELL WALL-ASSOCIATED PROTEASE"/>
    <property type="match status" value="1"/>
</dbReference>
<evidence type="ECO:0000313" key="12">
    <source>
        <dbReference type="Proteomes" id="UP000608890"/>
    </source>
</evidence>
<dbReference type="GO" id="GO:0006508">
    <property type="term" value="P:proteolysis"/>
    <property type="evidence" value="ECO:0007669"/>
    <property type="project" value="UniProtKB-KW"/>
</dbReference>
<dbReference type="PANTHER" id="PTHR43399">
    <property type="entry name" value="SUBTILISIN-RELATED"/>
    <property type="match status" value="1"/>
</dbReference>
<dbReference type="InterPro" id="IPR015500">
    <property type="entry name" value="Peptidase_S8_subtilisin-rel"/>
</dbReference>
<evidence type="ECO:0000256" key="3">
    <source>
        <dbReference type="ARBA" id="ARBA00022801"/>
    </source>
</evidence>
<sequence length="1116" mass="117282">MPRNRKLIAGGLALGLLLGTPGAATAAPHRPAAPAFAQPSDARTEARPAGSHQPATVTLLTGDRVTVSASGAASVRPAEGRSDVQFLTQRERDHLWVVPQDALPLIRDGRVDRRLFDVTGLIAAGYDDARRDDLPLILMHRPSTARRAAAPAGVRVTRDLPAIAGVAATADKQQVGQVWSAVAATGARVAAAGEVERIWLDGRRQLTLEHSVPQIGAPAAHQAGFTGRGVRVAVLDSGVDAAHPDLAGRVGAARNFTEEADPGDLVGHGTHVASIIAGSGAASGGRYRGVAPEATLLDGKVCEEYGCTESAILAGMQWAAVDQQADVINISLGGTDTPQVDPLEEAVNTLTEQTGALFVISAGNRGTAGSIGSPASADAALAVGAVDRDDELAYFSSQGPRVGDDALKPDITAPGMDIVAARGQGTLLGDPVGEQYVSLSGTSMSAPHVAGAAALLAQQRGDATAAQLKATLMASARPHPELTAHQQGAGRVDVARAITQSLISEPASISFGRTFWPHDDDEPVIRELSWRNTGSEPLTVDLTVEATGPGGAPAPADMFALSTERVVVPAGGTASATVTADTNVDAPDGHYTGRIVARAGNAVASTPLAVHKEVESYTLTLRHLDRSGAVPVDYVSFLIGLADFSDFTAYDPDGTAEVRVPKGRYGLASYVTEADDEEARSLVVQPELVVTQDAEITIDARKAGPVRMTVPDRSAKPAMGVVEAIFMIDDDAGSAGFGMLGSDFDSIFVGQVGRPVAADRFVTTLTAQFADLDVASSPYFYALAERFGGRMPNGLTKHYRSRDLATVTQTFRAGPPGTLGERTAFPIFEPDLGGWAVVVPVSVPGKRVEYYNTGEMRYATELWIGTQTEELWLDPVALLMSDPTAYRAGRHYRDTWNGAPYGPSFPARQWPGQGLTRQGDVIVLDLPLHSDVEGHAGVSITDAARTALYRNGKLVEETPYQGGGAFEVPAGTASYRLETSAKRSFTDLGTEVAATWTFRSRHVRGDDFVALPASAIRFTPKLDAEHSAPAGRSFVIPVAVERQPDAPAAKTASLTVEVSYNGGRTWQRAKLKKSGSGWQATVQHPRAAGHVSLRASATDTAGNTVTHRIIQAYRLR</sequence>
<dbReference type="GO" id="GO:0004252">
    <property type="term" value="F:serine-type endopeptidase activity"/>
    <property type="evidence" value="ECO:0007669"/>
    <property type="project" value="UniProtKB-UniRule"/>
</dbReference>
<name>A0A917X014_9ACTN</name>
<dbReference type="PIRSF" id="PIRSF037854">
    <property type="entry name" value="Dihydropyridine_esterase"/>
    <property type="match status" value="1"/>
</dbReference>
<proteinExistence type="inferred from homology"/>
<dbReference type="InterPro" id="IPR017297">
    <property type="entry name" value="Peptidase_S8A_DPH-A"/>
</dbReference>
<dbReference type="EMBL" id="BMNB01000013">
    <property type="protein sequence ID" value="GGM45087.1"/>
    <property type="molecule type" value="Genomic_DNA"/>
</dbReference>
<dbReference type="InterPro" id="IPR022398">
    <property type="entry name" value="Peptidase_S8_His-AS"/>
</dbReference>
<dbReference type="PROSITE" id="PS00136">
    <property type="entry name" value="SUBTILASE_ASP"/>
    <property type="match status" value="1"/>
</dbReference>
<feature type="region of interest" description="Disordered" evidence="8">
    <location>
        <begin position="24"/>
        <end position="55"/>
    </location>
</feature>
<dbReference type="Gene3D" id="3.40.50.200">
    <property type="entry name" value="Peptidase S8/S53 domain"/>
    <property type="match status" value="1"/>
</dbReference>
<keyword evidence="9" id="KW-0732">Signal</keyword>
<evidence type="ECO:0000256" key="8">
    <source>
        <dbReference type="SAM" id="MobiDB-lite"/>
    </source>
</evidence>
<dbReference type="Pfam" id="PF00082">
    <property type="entry name" value="Peptidase_S8"/>
    <property type="match status" value="1"/>
</dbReference>
<evidence type="ECO:0000256" key="9">
    <source>
        <dbReference type="SAM" id="SignalP"/>
    </source>
</evidence>
<evidence type="ECO:0000256" key="2">
    <source>
        <dbReference type="ARBA" id="ARBA00022670"/>
    </source>
</evidence>
<dbReference type="SUPFAM" id="SSF52743">
    <property type="entry name" value="Subtilisin-like"/>
    <property type="match status" value="1"/>
</dbReference>
<feature type="chain" id="PRO_5037713939" evidence="9">
    <location>
        <begin position="27"/>
        <end position="1116"/>
    </location>
</feature>
<protein>
    <submittedName>
        <fullName evidence="11">Serine protease</fullName>
    </submittedName>
</protein>
<dbReference type="PROSITE" id="PS00137">
    <property type="entry name" value="SUBTILASE_HIS"/>
    <property type="match status" value="1"/>
</dbReference>
<feature type="domain" description="Peptidase S8/S53" evidence="10">
    <location>
        <begin position="227"/>
        <end position="490"/>
    </location>
</feature>
<dbReference type="InterPro" id="IPR013783">
    <property type="entry name" value="Ig-like_fold"/>
</dbReference>
<dbReference type="InterPro" id="IPR051048">
    <property type="entry name" value="Peptidase_S8/S53_subtilisin"/>
</dbReference>
<dbReference type="InterPro" id="IPR036852">
    <property type="entry name" value="Peptidase_S8/S53_dom_sf"/>
</dbReference>
<dbReference type="InterPro" id="IPR023828">
    <property type="entry name" value="Peptidase_S8_Ser-AS"/>
</dbReference>
<evidence type="ECO:0000256" key="5">
    <source>
        <dbReference type="PIRSR" id="PIRSR615500-1"/>
    </source>
</evidence>
<dbReference type="GO" id="GO:0005975">
    <property type="term" value="P:carbohydrate metabolic process"/>
    <property type="evidence" value="ECO:0007669"/>
    <property type="project" value="UniProtKB-ARBA"/>
</dbReference>
<organism evidence="11 12">
    <name type="scientific">Micromonospora sonchi</name>
    <dbReference type="NCBI Taxonomy" id="1763543"/>
    <lineage>
        <taxon>Bacteria</taxon>
        <taxon>Bacillati</taxon>
        <taxon>Actinomycetota</taxon>
        <taxon>Actinomycetes</taxon>
        <taxon>Micromonosporales</taxon>
        <taxon>Micromonosporaceae</taxon>
        <taxon>Micromonospora</taxon>
    </lineage>
</organism>
<feature type="compositionally biased region" description="Low complexity" evidence="8">
    <location>
        <begin position="24"/>
        <end position="39"/>
    </location>
</feature>
<keyword evidence="4 6" id="KW-0720">Serine protease</keyword>
<gene>
    <name evidence="11" type="ORF">GCM10011608_32290</name>
</gene>
<dbReference type="PRINTS" id="PR00723">
    <property type="entry name" value="SUBTILISIN"/>
</dbReference>
<evidence type="ECO:0000256" key="7">
    <source>
        <dbReference type="RuleBase" id="RU003355"/>
    </source>
</evidence>
<dbReference type="InterPro" id="IPR000209">
    <property type="entry name" value="Peptidase_S8/S53_dom"/>
</dbReference>
<comment type="similarity">
    <text evidence="1 6 7">Belongs to the peptidase S8 family.</text>
</comment>